<dbReference type="SUPFAM" id="SSF56349">
    <property type="entry name" value="DNA breaking-rejoining enzymes"/>
    <property type="match status" value="1"/>
</dbReference>
<accession>A0A2T7G718</accession>
<dbReference type="OrthoDB" id="7510934at2"/>
<dbReference type="InterPro" id="IPR050090">
    <property type="entry name" value="Tyrosine_recombinase_XerCD"/>
</dbReference>
<dbReference type="InterPro" id="IPR002104">
    <property type="entry name" value="Integrase_catalytic"/>
</dbReference>
<proteinExistence type="predicted"/>
<evidence type="ECO:0000256" key="1">
    <source>
        <dbReference type="ARBA" id="ARBA00022908"/>
    </source>
</evidence>
<protein>
    <recommendedName>
        <fullName evidence="4">Tyr recombinase domain-containing protein</fullName>
    </recommendedName>
</protein>
<gene>
    <name evidence="5" type="ORF">DC366_11115</name>
</gene>
<evidence type="ECO:0000256" key="3">
    <source>
        <dbReference type="ARBA" id="ARBA00023172"/>
    </source>
</evidence>
<dbReference type="EMBL" id="QCYH01000005">
    <property type="protein sequence ID" value="PVA10187.1"/>
    <property type="molecule type" value="Genomic_DNA"/>
</dbReference>
<evidence type="ECO:0000256" key="2">
    <source>
        <dbReference type="ARBA" id="ARBA00023125"/>
    </source>
</evidence>
<dbReference type="InterPro" id="IPR013762">
    <property type="entry name" value="Integrase-like_cat_sf"/>
</dbReference>
<dbReference type="GO" id="GO:0015074">
    <property type="term" value="P:DNA integration"/>
    <property type="evidence" value="ECO:0007669"/>
    <property type="project" value="UniProtKB-KW"/>
</dbReference>
<dbReference type="GO" id="GO:0003677">
    <property type="term" value="F:DNA binding"/>
    <property type="evidence" value="ECO:0007669"/>
    <property type="project" value="UniProtKB-KW"/>
</dbReference>
<dbReference type="Proteomes" id="UP000244446">
    <property type="component" value="Unassembled WGS sequence"/>
</dbReference>
<sequence>MAGETILGGKLMKNLAYLRSRQRRGRWFHYYRRAGQEVSLGVHGLHPDDPRVFAAYCAAHAHYEHQPAEATRPSSGTFAWAVESYKASRGWSELAESSQKSRSAILRQYIEIQGDRPLSTISSKDIDGALYSKGGHAAVNHYKSLKPVFEHVKRLGIISKNPMETVKVARPKTRGHRTTTIEEIEQFQDFWKPGTTERLVFDLALFTGAARVDLARLGHHNVAGDVLRFRRQKSDALSEVPITNELRQLIERLPTTDPAFILTSRGKPFTQAGLGNFFQRAASQAGIEARLHGLRKAFCVYWAEKGASSRTMMAMAGHMTLSEVERYTRDANNTRLVKLLINDT</sequence>
<keyword evidence="1" id="KW-0229">DNA integration</keyword>
<dbReference type="RefSeq" id="WP_108692268.1">
    <property type="nucleotide sequence ID" value="NZ_QCYH01000005.1"/>
</dbReference>
<dbReference type="GO" id="GO:0006310">
    <property type="term" value="P:DNA recombination"/>
    <property type="evidence" value="ECO:0007669"/>
    <property type="project" value="UniProtKB-KW"/>
</dbReference>
<keyword evidence="2" id="KW-0238">DNA-binding</keyword>
<dbReference type="Gene3D" id="1.10.150.130">
    <property type="match status" value="1"/>
</dbReference>
<reference evidence="5 6" key="1">
    <citation type="submission" date="2018-04" db="EMBL/GenBank/DDBJ databases">
        <title>Pelagivirga bohaiensis gen. nov., sp. nov., a bacterium isolated from the Bohai Sea.</title>
        <authorList>
            <person name="Ji X."/>
        </authorList>
    </citation>
    <scope>NUCLEOTIDE SEQUENCE [LARGE SCALE GENOMIC DNA]</scope>
    <source>
        <strain evidence="5 6">BH-SD19</strain>
    </source>
</reference>
<dbReference type="PANTHER" id="PTHR30349">
    <property type="entry name" value="PHAGE INTEGRASE-RELATED"/>
    <property type="match status" value="1"/>
</dbReference>
<dbReference type="Pfam" id="PF00589">
    <property type="entry name" value="Phage_integrase"/>
    <property type="match status" value="1"/>
</dbReference>
<dbReference type="InterPro" id="IPR011010">
    <property type="entry name" value="DNA_brk_join_enz"/>
</dbReference>
<evidence type="ECO:0000259" key="4">
    <source>
        <dbReference type="PROSITE" id="PS51898"/>
    </source>
</evidence>
<organism evidence="5 6">
    <name type="scientific">Pelagivirga sediminicola</name>
    <dbReference type="NCBI Taxonomy" id="2170575"/>
    <lineage>
        <taxon>Bacteria</taxon>
        <taxon>Pseudomonadati</taxon>
        <taxon>Pseudomonadota</taxon>
        <taxon>Alphaproteobacteria</taxon>
        <taxon>Rhodobacterales</taxon>
        <taxon>Paracoccaceae</taxon>
        <taxon>Pelagivirga</taxon>
    </lineage>
</organism>
<feature type="domain" description="Tyr recombinase" evidence="4">
    <location>
        <begin position="174"/>
        <end position="341"/>
    </location>
</feature>
<dbReference type="Gene3D" id="1.10.443.10">
    <property type="entry name" value="Intergrase catalytic core"/>
    <property type="match status" value="1"/>
</dbReference>
<name>A0A2T7G718_9RHOB</name>
<comment type="caution">
    <text evidence="5">The sequence shown here is derived from an EMBL/GenBank/DDBJ whole genome shotgun (WGS) entry which is preliminary data.</text>
</comment>
<keyword evidence="3" id="KW-0233">DNA recombination</keyword>
<evidence type="ECO:0000313" key="5">
    <source>
        <dbReference type="EMBL" id="PVA10187.1"/>
    </source>
</evidence>
<dbReference type="InterPro" id="IPR010998">
    <property type="entry name" value="Integrase_recombinase_N"/>
</dbReference>
<evidence type="ECO:0000313" key="6">
    <source>
        <dbReference type="Proteomes" id="UP000244446"/>
    </source>
</evidence>
<keyword evidence="6" id="KW-1185">Reference proteome</keyword>
<dbReference type="AlphaFoldDB" id="A0A2T7G718"/>
<dbReference type="PROSITE" id="PS51898">
    <property type="entry name" value="TYR_RECOMBINASE"/>
    <property type="match status" value="1"/>
</dbReference>